<evidence type="ECO:0000256" key="1">
    <source>
        <dbReference type="SAM" id="MobiDB-lite"/>
    </source>
</evidence>
<proteinExistence type="predicted"/>
<evidence type="ECO:0000313" key="2">
    <source>
        <dbReference type="EMBL" id="KAL0564968.1"/>
    </source>
</evidence>
<sequence>MSHRKKRTKISEFVDVEAASSADEGEDEVEGFFEEETENQELEEASRNALGLKKWDQEDEWDGFINHLSEKYGPNRRIAPEASNTSALSIPSFQPPPPESTSYTAYPRSQLRYGTRTFASSQHDHVQTAQLSAPETNSHNRAKALMCGTKSVGDVDGRQWMKEDETQWKERQRHGVASGEWVTVRCGTYKGDVGLAVQPDLVGHTTSTMEGATDLQKTIMSSYTTETSDEIMVLLIPRLDTNPSSLYTSPSAGKRKRTANNTRPSPVLFDPECHNTAEKVKDGYPYEKGRYHYKEPMFSIPEGNWLKQPKLFYFDSYRYNNQIFVGGLLLKSYKKRSLAPAVSIPAHLELLFSRSSNPDVSQFPMPHPQHWVFEEGEEILYEPKVTPEHEDPIKWDTPLRFKCLNISKRGRNPQTVSLHTTLSSKYIEYSAPVRAITKRVRLRDHVLILAGAHRGMSGMVTAIRSQHVQILAMSVGETPSTIATHVNATRVISPGGHVGEVKIPWLNALVKVTRGEFADC</sequence>
<evidence type="ECO:0000313" key="3">
    <source>
        <dbReference type="Proteomes" id="UP001465976"/>
    </source>
</evidence>
<name>A0ABR3EQ08_9AGAR</name>
<feature type="non-terminal residue" evidence="2">
    <location>
        <position position="520"/>
    </location>
</feature>
<keyword evidence="3" id="KW-1185">Reference proteome</keyword>
<reference evidence="2 3" key="1">
    <citation type="submission" date="2024-02" db="EMBL/GenBank/DDBJ databases">
        <title>A draft genome for the cacao thread blight pathogen Marasmius crinis-equi.</title>
        <authorList>
            <person name="Cohen S.P."/>
            <person name="Baruah I.K."/>
            <person name="Amoako-Attah I."/>
            <person name="Bukari Y."/>
            <person name="Meinhardt L.W."/>
            <person name="Bailey B.A."/>
        </authorList>
    </citation>
    <scope>NUCLEOTIDE SEQUENCE [LARGE SCALE GENOMIC DNA]</scope>
    <source>
        <strain evidence="2 3">GH-76</strain>
    </source>
</reference>
<organism evidence="2 3">
    <name type="scientific">Marasmius crinis-equi</name>
    <dbReference type="NCBI Taxonomy" id="585013"/>
    <lineage>
        <taxon>Eukaryota</taxon>
        <taxon>Fungi</taxon>
        <taxon>Dikarya</taxon>
        <taxon>Basidiomycota</taxon>
        <taxon>Agaricomycotina</taxon>
        <taxon>Agaricomycetes</taxon>
        <taxon>Agaricomycetidae</taxon>
        <taxon>Agaricales</taxon>
        <taxon>Marasmiineae</taxon>
        <taxon>Marasmiaceae</taxon>
        <taxon>Marasmius</taxon>
    </lineage>
</organism>
<feature type="region of interest" description="Disordered" evidence="1">
    <location>
        <begin position="83"/>
        <end position="102"/>
    </location>
</feature>
<accession>A0ABR3EQ08</accession>
<gene>
    <name evidence="2" type="ORF">V5O48_017068</name>
</gene>
<feature type="compositionally biased region" description="Polar residues" evidence="1">
    <location>
        <begin position="83"/>
        <end position="92"/>
    </location>
</feature>
<protein>
    <submittedName>
        <fullName evidence="2">Uncharacterized protein</fullName>
    </submittedName>
</protein>
<dbReference type="EMBL" id="JBAHYK010002492">
    <property type="protein sequence ID" value="KAL0564968.1"/>
    <property type="molecule type" value="Genomic_DNA"/>
</dbReference>
<dbReference type="Proteomes" id="UP001465976">
    <property type="component" value="Unassembled WGS sequence"/>
</dbReference>
<feature type="compositionally biased region" description="Acidic residues" evidence="1">
    <location>
        <begin position="23"/>
        <end position="43"/>
    </location>
</feature>
<feature type="region of interest" description="Disordered" evidence="1">
    <location>
        <begin position="119"/>
        <end position="139"/>
    </location>
</feature>
<feature type="region of interest" description="Disordered" evidence="1">
    <location>
        <begin position="245"/>
        <end position="266"/>
    </location>
</feature>
<comment type="caution">
    <text evidence="2">The sequence shown here is derived from an EMBL/GenBank/DDBJ whole genome shotgun (WGS) entry which is preliminary data.</text>
</comment>
<feature type="region of interest" description="Disordered" evidence="1">
    <location>
        <begin position="1"/>
        <end position="46"/>
    </location>
</feature>